<dbReference type="PIRSF" id="PIRSF029285">
    <property type="entry name" value="Aminopept"/>
    <property type="match status" value="1"/>
</dbReference>
<dbReference type="GO" id="GO:0004177">
    <property type="term" value="F:aminopeptidase activity"/>
    <property type="evidence" value="ECO:0007669"/>
    <property type="project" value="UniProtKB-KW"/>
</dbReference>
<evidence type="ECO:0000313" key="1">
    <source>
        <dbReference type="EMBL" id="TDH36258.1"/>
    </source>
</evidence>
<dbReference type="Proteomes" id="UP000295131">
    <property type="component" value="Unassembled WGS sequence"/>
</dbReference>
<protein>
    <submittedName>
        <fullName evidence="1">Aminopeptidase</fullName>
    </submittedName>
</protein>
<gene>
    <name evidence="1" type="ORF">E2A64_13320</name>
</gene>
<dbReference type="InterPro" id="IPR014553">
    <property type="entry name" value="Aminopept"/>
</dbReference>
<keyword evidence="2" id="KW-1185">Reference proteome</keyword>
<evidence type="ECO:0000313" key="2">
    <source>
        <dbReference type="Proteomes" id="UP000295131"/>
    </source>
</evidence>
<dbReference type="Pfam" id="PF10023">
    <property type="entry name" value="Aminopep"/>
    <property type="match status" value="1"/>
</dbReference>
<dbReference type="OrthoDB" id="357991at2"/>
<comment type="caution">
    <text evidence="1">The sequence shown here is derived from an EMBL/GenBank/DDBJ whole genome shotgun (WGS) entry which is preliminary data.</text>
</comment>
<keyword evidence="1" id="KW-0031">Aminopeptidase</keyword>
<reference evidence="1 2" key="1">
    <citation type="journal article" date="2013" name="Int. J. Syst. Evol. Microbiol.">
        <title>Hoeflea suaedae sp. nov., an endophytic bacterium isolated from the root of the halophyte Suaeda maritima.</title>
        <authorList>
            <person name="Chung E.J."/>
            <person name="Park J.A."/>
            <person name="Pramanik P."/>
            <person name="Bibi F."/>
            <person name="Jeon C.O."/>
            <person name="Chung Y.R."/>
        </authorList>
    </citation>
    <scope>NUCLEOTIDE SEQUENCE [LARGE SCALE GENOMIC DNA]</scope>
    <source>
        <strain evidence="1 2">YC6898</strain>
    </source>
</reference>
<name>A0A4R5PLN3_9HYPH</name>
<keyword evidence="1" id="KW-0378">Hydrolase</keyword>
<organism evidence="1 2">
    <name type="scientific">Pseudohoeflea suaedae</name>
    <dbReference type="NCBI Taxonomy" id="877384"/>
    <lineage>
        <taxon>Bacteria</taxon>
        <taxon>Pseudomonadati</taxon>
        <taxon>Pseudomonadota</taxon>
        <taxon>Alphaproteobacteria</taxon>
        <taxon>Hyphomicrobiales</taxon>
        <taxon>Rhizobiaceae</taxon>
        <taxon>Pseudohoeflea</taxon>
    </lineage>
</organism>
<keyword evidence="1" id="KW-0645">Protease</keyword>
<sequence length="374" mass="42097">MTCGSISATKLKSAIAWGSVYVKCGILRRAGVLAALLSVSGCTTVSYYAQSLDGHLQLMAARQDVERLIERPGTPEPLRNRMEAAHEIRQFAITELDLPDNDSYRSYVDIERDYVTWAVFAAPEFSLAPHVKCFPVFGCVPYQGFFDPKDALREARRMKDEGFDVHISGINAYSTLGLTSDPLLSTMFRADRTYLAGIVFHELAHQRVYVKGDTPFNEAFAVAVETTGVRKYLSAHGDTKGIRAYEADRKRQAEFVGLIGKTREELQKIYQNPGSDAEKRKAKDAALTRLRTRYEKLRDTKWSGDRAYDGWFATPINNAKLAATSVYNDNVDHFIRLFELCGEDYPRFYDAVARYGKLERDERMDALKGAKSCG</sequence>
<accession>A0A4R5PLN3</accession>
<proteinExistence type="predicted"/>
<dbReference type="EMBL" id="SMSI01000002">
    <property type="protein sequence ID" value="TDH36258.1"/>
    <property type="molecule type" value="Genomic_DNA"/>
</dbReference>
<dbReference type="AlphaFoldDB" id="A0A4R5PLN3"/>